<evidence type="ECO:0000256" key="13">
    <source>
        <dbReference type="SAM" id="MobiDB-lite"/>
    </source>
</evidence>
<evidence type="ECO:0000256" key="1">
    <source>
        <dbReference type="ARBA" id="ARBA00004477"/>
    </source>
</evidence>
<keyword evidence="9 12" id="KW-1133">Transmembrane helix</keyword>
<comment type="similarity">
    <text evidence="3">Belongs to the glycosyltransferase 22 family. PIGB subfamily.</text>
</comment>
<dbReference type="EMBL" id="HG992983">
    <property type="protein sequence ID" value="CAE7193538.1"/>
    <property type="molecule type" value="Genomic_DNA"/>
</dbReference>
<dbReference type="AlphaFoldDB" id="A0A6S6W7N1"/>
<dbReference type="GO" id="GO:0005789">
    <property type="term" value="C:endoplasmic reticulum membrane"/>
    <property type="evidence" value="ECO:0007669"/>
    <property type="project" value="UniProtKB-SubCell"/>
</dbReference>
<feature type="transmembrane region" description="Helical" evidence="12">
    <location>
        <begin position="283"/>
        <end position="305"/>
    </location>
</feature>
<evidence type="ECO:0000256" key="8">
    <source>
        <dbReference type="ARBA" id="ARBA00022824"/>
    </source>
</evidence>
<dbReference type="UniPathway" id="UPA00196"/>
<name>A0A6S6W7N1_9PLEO</name>
<feature type="transmembrane region" description="Helical" evidence="12">
    <location>
        <begin position="226"/>
        <end position="247"/>
    </location>
</feature>
<evidence type="ECO:0000256" key="5">
    <source>
        <dbReference type="ARBA" id="ARBA00022676"/>
    </source>
</evidence>
<dbReference type="PANTHER" id="PTHR22760">
    <property type="entry name" value="GLYCOSYLTRANSFERASE"/>
    <property type="match status" value="1"/>
</dbReference>
<evidence type="ECO:0000256" key="11">
    <source>
        <dbReference type="ARBA" id="ARBA00024708"/>
    </source>
</evidence>
<dbReference type="EC" id="2.4.1.-" evidence="12"/>
<evidence type="ECO:0000313" key="14">
    <source>
        <dbReference type="EMBL" id="CAE7193538.1"/>
    </source>
</evidence>
<keyword evidence="6" id="KW-0808">Transferase</keyword>
<evidence type="ECO:0000256" key="10">
    <source>
        <dbReference type="ARBA" id="ARBA00023136"/>
    </source>
</evidence>
<proteinExistence type="inferred from homology"/>
<evidence type="ECO:0000256" key="7">
    <source>
        <dbReference type="ARBA" id="ARBA00022692"/>
    </source>
</evidence>
<feature type="compositionally biased region" description="Low complexity" evidence="13">
    <location>
        <begin position="8"/>
        <end position="18"/>
    </location>
</feature>
<feature type="transmembrane region" description="Helical" evidence="12">
    <location>
        <begin position="385"/>
        <end position="402"/>
    </location>
</feature>
<feature type="transmembrane region" description="Helical" evidence="12">
    <location>
        <begin position="330"/>
        <end position="349"/>
    </location>
</feature>
<dbReference type="GO" id="GO:0000026">
    <property type="term" value="F:alpha-1,2-mannosyltransferase activity"/>
    <property type="evidence" value="ECO:0007669"/>
    <property type="project" value="TreeGrafter"/>
</dbReference>
<evidence type="ECO:0000256" key="2">
    <source>
        <dbReference type="ARBA" id="ARBA00004687"/>
    </source>
</evidence>
<gene>
    <name evidence="14" type="ORF">PTTW11_07777</name>
</gene>
<sequence length="591" mass="66670">MPATSDSTRNTNPTATGAPPRPTPNSYRDSTLAVFTLLLAFRIVNALTLRTFFQPDEFFQSLEPAWQLAFGANTHAWITWEWRSQLRSSVHPALFAAVYRVAAHVAALWPLTLPARAQVLIATPKVFQAGFAALLDCYTWKLAEKVYGRGTRIALTTVRDHPAISVNQSSSDPSSYPLLARPDLGSLTELRLSLLLAALACILRPTNALIWIAVSLPTLWQASQKLRYVLVREVLLCGVVVFAVSLVSDRLYYRVWTLPPLRFLYFNIAQSLAVFYGKNRGDYYFTEALPLLLTTALPFAAVGLWKSLQGPEPQGSSAVQSSEDATGKRILTRLAWTSVFMTVVLSLISHKEVRFLYPILPFLHIIAAEPLCNFLPRQAALSRRAVILLLLTANILLASYVSQVHQRGVIDVLAYLRHKHETRNSLSHTSSSTDTHPAIVTNTTVGFLMPCHSTPWRSHLVYPELSAWALTCEPPIDIPISERSAYFDEADEFYIKPGPVAWLRGNMEDVQTVTASGSRSGQHWTRQDPKFKRNYRREWPQNLVFFEQLEETLKTHLEGTRYRECWRGFNSHFHDDHRRVGDVIVWCLDGV</sequence>
<keyword evidence="5 12" id="KW-0328">Glycosyltransferase</keyword>
<dbReference type="Proteomes" id="UP000472372">
    <property type="component" value="Chromosome 7"/>
</dbReference>
<evidence type="ECO:0000313" key="15">
    <source>
        <dbReference type="Proteomes" id="UP000472372"/>
    </source>
</evidence>
<feature type="region of interest" description="Disordered" evidence="13">
    <location>
        <begin position="1"/>
        <end position="25"/>
    </location>
</feature>
<keyword evidence="4" id="KW-0337">GPI-anchor biosynthesis</keyword>
<feature type="transmembrane region" description="Helical" evidence="12">
    <location>
        <begin position="194"/>
        <end position="214"/>
    </location>
</feature>
<dbReference type="InterPro" id="IPR005599">
    <property type="entry name" value="GPI_mannosylTrfase"/>
</dbReference>
<evidence type="ECO:0000256" key="12">
    <source>
        <dbReference type="RuleBase" id="RU363075"/>
    </source>
</evidence>
<protein>
    <recommendedName>
        <fullName evidence="12">Mannosyltransferase</fullName>
        <ecNumber evidence="12">2.4.1.-</ecNumber>
    </recommendedName>
</protein>
<keyword evidence="10 12" id="KW-0472">Membrane</keyword>
<evidence type="ECO:0000256" key="3">
    <source>
        <dbReference type="ARBA" id="ARBA00006065"/>
    </source>
</evidence>
<organism evidence="14 15">
    <name type="scientific">Pyrenophora teres f. teres</name>
    <dbReference type="NCBI Taxonomy" id="97479"/>
    <lineage>
        <taxon>Eukaryota</taxon>
        <taxon>Fungi</taxon>
        <taxon>Dikarya</taxon>
        <taxon>Ascomycota</taxon>
        <taxon>Pezizomycotina</taxon>
        <taxon>Dothideomycetes</taxon>
        <taxon>Pleosporomycetidae</taxon>
        <taxon>Pleosporales</taxon>
        <taxon>Pleosporineae</taxon>
        <taxon>Pleosporaceae</taxon>
        <taxon>Pyrenophora</taxon>
    </lineage>
</organism>
<keyword evidence="7 12" id="KW-0812">Transmembrane</keyword>
<accession>A0A6S6W7N1</accession>
<comment type="pathway">
    <text evidence="2">Glycolipid biosynthesis; glycosylphosphatidylinositol-anchor biosynthesis.</text>
</comment>
<evidence type="ECO:0000256" key="4">
    <source>
        <dbReference type="ARBA" id="ARBA00022502"/>
    </source>
</evidence>
<reference evidence="14" key="1">
    <citation type="submission" date="2021-02" db="EMBL/GenBank/DDBJ databases">
        <authorList>
            <person name="Syme A R."/>
            <person name="Syme A R."/>
            <person name="Moolhuijzen P."/>
        </authorList>
    </citation>
    <scope>NUCLEOTIDE SEQUENCE</scope>
    <source>
        <strain evidence="14">W1-1</strain>
    </source>
</reference>
<dbReference type="GO" id="GO:0006506">
    <property type="term" value="P:GPI anchor biosynthetic process"/>
    <property type="evidence" value="ECO:0007669"/>
    <property type="project" value="UniProtKB-UniPathway"/>
</dbReference>
<evidence type="ECO:0000256" key="9">
    <source>
        <dbReference type="ARBA" id="ARBA00022989"/>
    </source>
</evidence>
<keyword evidence="8 12" id="KW-0256">Endoplasmic reticulum</keyword>
<comment type="function">
    <text evidence="11">Mannosyltransferase involved in glycosylphosphatidylinositol-anchor biosynthesis. Transfers the third mannose to Man2-GlcN-acyl-PI during GPI precursor assembly.</text>
</comment>
<dbReference type="PANTHER" id="PTHR22760:SF4">
    <property type="entry name" value="GPI MANNOSYLTRANSFERASE 3"/>
    <property type="match status" value="1"/>
</dbReference>
<dbReference type="Pfam" id="PF03901">
    <property type="entry name" value="Glyco_transf_22"/>
    <property type="match status" value="1"/>
</dbReference>
<comment type="subcellular location">
    <subcellularLocation>
        <location evidence="1 12">Endoplasmic reticulum membrane</location>
        <topology evidence="1 12">Multi-pass membrane protein</topology>
    </subcellularLocation>
</comment>
<evidence type="ECO:0000256" key="6">
    <source>
        <dbReference type="ARBA" id="ARBA00022679"/>
    </source>
</evidence>